<feature type="compositionally biased region" description="Polar residues" evidence="1">
    <location>
        <begin position="82"/>
        <end position="94"/>
    </location>
</feature>
<feature type="region of interest" description="Disordered" evidence="1">
    <location>
        <begin position="756"/>
        <end position="781"/>
    </location>
</feature>
<dbReference type="Gene3D" id="3.10.20.90">
    <property type="entry name" value="Phosphatidylinositol 3-kinase Catalytic Subunit, Chain A, domain 1"/>
    <property type="match status" value="1"/>
</dbReference>
<dbReference type="EMBL" id="BLLK01000045">
    <property type="protein sequence ID" value="GFH52059.1"/>
    <property type="molecule type" value="Genomic_DNA"/>
</dbReference>
<sequence length="913" mass="101995">MVWSINIKVVGNLPSPPLESHLSQDDIDSLSDFTICVDPTDSLEVIHSKIKEITGLDAEQQRLIYKGRLLTASSSPSSPSSIRNPSEQMSSSEHLSLKICDVSGLEDGHTIHLMSRQRELPPNNNVSLPQETGNINIDTGNENEEQNGDNIDGGDRRTISGGITPGFGGLGLLSALLSLDRDQDSDNEPDPLEALFSMPSRRQRSNRRRRPNAHRRLATDERYPDPCPLEPIRQGMMTLHTMIGSKNRSTSSQEENVQHSPLDLTRKWYKGQWLDVRDTVNQWLEATVVEVLYPKDLLISNSDKRAPITSTKSRIPANDPAIGANDHKGKLRLLLEPSEDENDRNLADLNDDESLVGLIERKNNANVQLLLIHYNGWPNRWDEWIRSDSERIRPFRTRSRHEPSPNHISPSPESTFHASPSTFIQSQNDEIDRVELIPELFRTFHAVGDVFASALQVDESANPEINTVLHQHAHTPLSDEELILISHAMQQLNSDLFDEVSSILGDKEDGKAMDPADVVVADLDCETQQKLKKLFNIDDVEVSNKNENENKNEASNVIQLPWKNANTVRDIDSDEDENDDDIVPSDQELMRSFRKRDLEALAPLLDRLGRVLIDAAPHVAAMADSIPEELPQIPQANEEMIESGENIPVNEEDVSLRPAWAPTPSLFESDSNEVVEGDENDPINNPDYVDFVHGFVNHRNDGPSNRRRRNRNSSGSLGTSLLSAMLSSEGGPRIVRVGGANDGNTGSGLDIHVHAFVGGPDGLERSGATSRQHDGNDSQPNEIIQQYVPDDDESDIFDGMYLDQRSEDVEIEDQESDDELDDLESIPALISRNNDETSQDSSSIVEDTEEQKVKTKQLEKQSHIELESREEQGSNDEDSPISNNHDEENEEVSVARNPSIFARLFGRCSARQR</sequence>
<accession>A0AAD3CUG2</accession>
<feature type="compositionally biased region" description="Basic residues" evidence="1">
    <location>
        <begin position="201"/>
        <end position="216"/>
    </location>
</feature>
<protein>
    <recommendedName>
        <fullName evidence="2">Ubiquitin-like domain-containing protein</fullName>
    </recommendedName>
</protein>
<feature type="region of interest" description="Disordered" evidence="1">
    <location>
        <begin position="70"/>
        <end position="94"/>
    </location>
</feature>
<dbReference type="Gene3D" id="2.30.30.140">
    <property type="match status" value="1"/>
</dbReference>
<reference evidence="3 4" key="1">
    <citation type="journal article" date="2021" name="Sci. Rep.">
        <title>The genome of the diatom Chaetoceros tenuissimus carries an ancient integrated fragment of an extant virus.</title>
        <authorList>
            <person name="Hongo Y."/>
            <person name="Kimura K."/>
            <person name="Takaki Y."/>
            <person name="Yoshida Y."/>
            <person name="Baba S."/>
            <person name="Kobayashi G."/>
            <person name="Nagasaki K."/>
            <person name="Hano T."/>
            <person name="Tomaru Y."/>
        </authorList>
    </citation>
    <scope>NUCLEOTIDE SEQUENCE [LARGE SCALE GENOMIC DNA]</scope>
    <source>
        <strain evidence="3 4">NIES-3715</strain>
    </source>
</reference>
<feature type="region of interest" description="Disordered" evidence="1">
    <location>
        <begin position="120"/>
        <end position="162"/>
    </location>
</feature>
<comment type="caution">
    <text evidence="3">The sequence shown here is derived from an EMBL/GenBank/DDBJ whole genome shotgun (WGS) entry which is preliminary data.</text>
</comment>
<feature type="domain" description="Ubiquitin-like" evidence="2">
    <location>
        <begin position="3"/>
        <end position="78"/>
    </location>
</feature>
<feature type="region of interest" description="Disordered" evidence="1">
    <location>
        <begin position="826"/>
        <end position="898"/>
    </location>
</feature>
<proteinExistence type="predicted"/>
<dbReference type="CDD" id="cd20104">
    <property type="entry name" value="MBT_PHF20L1-like"/>
    <property type="match status" value="1"/>
</dbReference>
<dbReference type="SUPFAM" id="SSF54160">
    <property type="entry name" value="Chromo domain-like"/>
    <property type="match status" value="1"/>
</dbReference>
<feature type="region of interest" description="Disordered" evidence="1">
    <location>
        <begin position="663"/>
        <end position="683"/>
    </location>
</feature>
<dbReference type="CDD" id="cd17039">
    <property type="entry name" value="Ubl_ubiquitin_like"/>
    <property type="match status" value="1"/>
</dbReference>
<dbReference type="Proteomes" id="UP001054902">
    <property type="component" value="Unassembled WGS sequence"/>
</dbReference>
<dbReference type="AlphaFoldDB" id="A0AAD3CUG2"/>
<feature type="compositionally biased region" description="Polar residues" evidence="1">
    <location>
        <begin position="406"/>
        <end position="420"/>
    </location>
</feature>
<feature type="compositionally biased region" description="Acidic residues" evidence="1">
    <location>
        <begin position="670"/>
        <end position="681"/>
    </location>
</feature>
<feature type="compositionally biased region" description="Polar residues" evidence="1">
    <location>
        <begin position="122"/>
        <end position="140"/>
    </location>
</feature>
<evidence type="ECO:0000313" key="4">
    <source>
        <dbReference type="Proteomes" id="UP001054902"/>
    </source>
</evidence>
<organism evidence="3 4">
    <name type="scientific">Chaetoceros tenuissimus</name>
    <dbReference type="NCBI Taxonomy" id="426638"/>
    <lineage>
        <taxon>Eukaryota</taxon>
        <taxon>Sar</taxon>
        <taxon>Stramenopiles</taxon>
        <taxon>Ochrophyta</taxon>
        <taxon>Bacillariophyta</taxon>
        <taxon>Coscinodiscophyceae</taxon>
        <taxon>Chaetocerotophycidae</taxon>
        <taxon>Chaetocerotales</taxon>
        <taxon>Chaetocerotaceae</taxon>
        <taxon>Chaetoceros</taxon>
    </lineage>
</organism>
<feature type="region of interest" description="Disordered" evidence="1">
    <location>
        <begin position="182"/>
        <end position="228"/>
    </location>
</feature>
<dbReference type="PROSITE" id="PS50053">
    <property type="entry name" value="UBIQUITIN_2"/>
    <property type="match status" value="1"/>
</dbReference>
<dbReference type="InterPro" id="IPR029071">
    <property type="entry name" value="Ubiquitin-like_domsf"/>
</dbReference>
<dbReference type="SUPFAM" id="SSF54236">
    <property type="entry name" value="Ubiquitin-like"/>
    <property type="match status" value="1"/>
</dbReference>
<dbReference type="Pfam" id="PF00240">
    <property type="entry name" value="ubiquitin"/>
    <property type="match status" value="1"/>
</dbReference>
<evidence type="ECO:0000259" key="2">
    <source>
        <dbReference type="PROSITE" id="PS50053"/>
    </source>
</evidence>
<name>A0AAD3CUG2_9STRA</name>
<evidence type="ECO:0000313" key="3">
    <source>
        <dbReference type="EMBL" id="GFH52059.1"/>
    </source>
</evidence>
<keyword evidence="4" id="KW-1185">Reference proteome</keyword>
<feature type="compositionally biased region" description="Basic and acidic residues" evidence="1">
    <location>
        <begin position="850"/>
        <end position="872"/>
    </location>
</feature>
<dbReference type="InterPro" id="IPR016197">
    <property type="entry name" value="Chromo-like_dom_sf"/>
</dbReference>
<feature type="region of interest" description="Disordered" evidence="1">
    <location>
        <begin position="696"/>
        <end position="718"/>
    </location>
</feature>
<gene>
    <name evidence="3" type="ORF">CTEN210_08535</name>
</gene>
<evidence type="ECO:0000256" key="1">
    <source>
        <dbReference type="SAM" id="MobiDB-lite"/>
    </source>
</evidence>
<feature type="region of interest" description="Disordered" evidence="1">
    <location>
        <begin position="396"/>
        <end position="420"/>
    </location>
</feature>
<dbReference type="InterPro" id="IPR000626">
    <property type="entry name" value="Ubiquitin-like_dom"/>
</dbReference>